<reference evidence="1" key="1">
    <citation type="journal article" date="2014" name="Front. Microbiol.">
        <title>High frequency of phylogenetically diverse reductive dehalogenase-homologous genes in deep subseafloor sedimentary metagenomes.</title>
        <authorList>
            <person name="Kawai M."/>
            <person name="Futagami T."/>
            <person name="Toyoda A."/>
            <person name="Takaki Y."/>
            <person name="Nishi S."/>
            <person name="Hori S."/>
            <person name="Arai W."/>
            <person name="Tsubouchi T."/>
            <person name="Morono Y."/>
            <person name="Uchiyama I."/>
            <person name="Ito T."/>
            <person name="Fujiyama A."/>
            <person name="Inagaki F."/>
            <person name="Takami H."/>
        </authorList>
    </citation>
    <scope>NUCLEOTIDE SEQUENCE</scope>
    <source>
        <strain evidence="1">Expedition CK06-06</strain>
    </source>
</reference>
<evidence type="ECO:0000313" key="1">
    <source>
        <dbReference type="EMBL" id="GAI06271.1"/>
    </source>
</evidence>
<dbReference type="AlphaFoldDB" id="X1LK93"/>
<dbReference type="InterPro" id="IPR013328">
    <property type="entry name" value="6PGD_dom2"/>
</dbReference>
<gene>
    <name evidence="1" type="ORF">S06H3_14920</name>
</gene>
<name>X1LK93_9ZZZZ</name>
<proteinExistence type="predicted"/>
<dbReference type="Gene3D" id="1.10.1040.10">
    <property type="entry name" value="N-(1-d-carboxylethyl)-l-norvaline Dehydrogenase, domain 2"/>
    <property type="match status" value="1"/>
</dbReference>
<organism evidence="1">
    <name type="scientific">marine sediment metagenome</name>
    <dbReference type="NCBI Taxonomy" id="412755"/>
    <lineage>
        <taxon>unclassified sequences</taxon>
        <taxon>metagenomes</taxon>
        <taxon>ecological metagenomes</taxon>
    </lineage>
</organism>
<feature type="non-terminal residue" evidence="1">
    <location>
        <position position="1"/>
    </location>
</feature>
<accession>X1LK93</accession>
<sequence length="137" mass="15764">RERIAPTIISKHYPAASEEFKDKLAFALATVFRYLTPLKRDGGTYLGQDDLGVTYRFTDTNPTIPELLMTIRKKDEEQIGKTIKQVFEDSSLWTPPGSPEKVHLSNNEDCLRRLIAFYQEMMRGKKALDILKEMTHS</sequence>
<comment type="caution">
    <text evidence="1">The sequence shown here is derived from an EMBL/GenBank/DDBJ whole genome shotgun (WGS) entry which is preliminary data.</text>
</comment>
<dbReference type="EMBL" id="BARV01007316">
    <property type="protein sequence ID" value="GAI06271.1"/>
    <property type="molecule type" value="Genomic_DNA"/>
</dbReference>
<protein>
    <submittedName>
        <fullName evidence="1">Uncharacterized protein</fullName>
    </submittedName>
</protein>